<dbReference type="Pfam" id="PF00775">
    <property type="entry name" value="Dioxygenase_C"/>
    <property type="match status" value="1"/>
</dbReference>
<evidence type="ECO:0000256" key="2">
    <source>
        <dbReference type="ARBA" id="ARBA00007825"/>
    </source>
</evidence>
<sequence length="353" mass="39602">MSQEQKPEQKPNGVPSVAGLSEHTRAKWAAASTPEEIAANLPPMLDLTIENITENVMKINSMCDNPRLRYLILKLIQTAHDYIRDVGLQFDEWEQAWQFLTRVGQISTDVRHEFVLLSDILGISALVDALSYPAVPGATESSVLGPFHDEEAHSFQYGESISAAGTPGEPTIVRGWVKDTDGNTVSKALIDVWETDGNGVYDLEYDGSQDPNCRGKIFSDEKGHYLFACVKPVAYPISNDGPVGELLRKLKRHWFRPAHMHFMIAHPEYTKLITAVYSRDSNFVESDTVFGVKKSLIVDYNWSEDLELAKAHNVEPMVRTIDGRESTGFWLLDQDFVLVKKSPPPPRKTEDLD</sequence>
<dbReference type="GO" id="GO:0008199">
    <property type="term" value="F:ferric iron binding"/>
    <property type="evidence" value="ECO:0007669"/>
    <property type="project" value="InterPro"/>
</dbReference>
<evidence type="ECO:0000256" key="6">
    <source>
        <dbReference type="ARBA" id="ARBA00023004"/>
    </source>
</evidence>
<keyword evidence="6" id="KW-0408">Iron</keyword>
<dbReference type="GO" id="GO:0018576">
    <property type="term" value="F:catechol 1,2-dioxygenase activity"/>
    <property type="evidence" value="ECO:0007669"/>
    <property type="project" value="InterPro"/>
</dbReference>
<dbReference type="PROSITE" id="PS00083">
    <property type="entry name" value="INTRADIOL_DIOXYGENAS"/>
    <property type="match status" value="1"/>
</dbReference>
<evidence type="ECO:0000259" key="7">
    <source>
        <dbReference type="PROSITE" id="PS00083"/>
    </source>
</evidence>
<dbReference type="Gene3D" id="2.60.130.10">
    <property type="entry name" value="Aromatic compound dioxygenase"/>
    <property type="match status" value="1"/>
</dbReference>
<dbReference type="PANTHER" id="PTHR33711:SF7">
    <property type="entry name" value="INTRADIOL RING-CLEAVAGE DIOXYGENASES DOMAIN-CONTAINING PROTEIN-RELATED"/>
    <property type="match status" value="1"/>
</dbReference>
<accession>A0A317X256</accession>
<organism evidence="8 9">
    <name type="scientific">Aspergillus heteromorphus CBS 117.55</name>
    <dbReference type="NCBI Taxonomy" id="1448321"/>
    <lineage>
        <taxon>Eukaryota</taxon>
        <taxon>Fungi</taxon>
        <taxon>Dikarya</taxon>
        <taxon>Ascomycota</taxon>
        <taxon>Pezizomycotina</taxon>
        <taxon>Eurotiomycetes</taxon>
        <taxon>Eurotiomycetidae</taxon>
        <taxon>Eurotiales</taxon>
        <taxon>Aspergillaceae</taxon>
        <taxon>Aspergillus</taxon>
        <taxon>Aspergillus subgen. Circumdati</taxon>
    </lineage>
</organism>
<evidence type="ECO:0000256" key="5">
    <source>
        <dbReference type="ARBA" id="ARBA00023002"/>
    </source>
</evidence>
<reference evidence="8 9" key="1">
    <citation type="submission" date="2016-12" db="EMBL/GenBank/DDBJ databases">
        <title>The genomes of Aspergillus section Nigri reveals drivers in fungal speciation.</title>
        <authorList>
            <consortium name="DOE Joint Genome Institute"/>
            <person name="Vesth T.C."/>
            <person name="Nybo J."/>
            <person name="Theobald S."/>
            <person name="Brandl J."/>
            <person name="Frisvad J.C."/>
            <person name="Nielsen K.F."/>
            <person name="Lyhne E.K."/>
            <person name="Kogle M.E."/>
            <person name="Kuo A."/>
            <person name="Riley R."/>
            <person name="Clum A."/>
            <person name="Nolan M."/>
            <person name="Lipzen A."/>
            <person name="Salamov A."/>
            <person name="Henrissat B."/>
            <person name="Wiebenga A."/>
            <person name="De Vries R.P."/>
            <person name="Grigoriev I.V."/>
            <person name="Mortensen U.H."/>
            <person name="Andersen M.R."/>
            <person name="Baker S.E."/>
        </authorList>
    </citation>
    <scope>NUCLEOTIDE SEQUENCE [LARGE SCALE GENOMIC DNA]</scope>
    <source>
        <strain evidence="8 9">CBS 117.55</strain>
    </source>
</reference>
<dbReference type="InterPro" id="IPR000627">
    <property type="entry name" value="Intradiol_dOase_C"/>
</dbReference>
<comment type="similarity">
    <text evidence="2">Belongs to the intradiol ring-cleavage dioxygenase family.</text>
</comment>
<evidence type="ECO:0000256" key="4">
    <source>
        <dbReference type="ARBA" id="ARBA00022964"/>
    </source>
</evidence>
<dbReference type="EMBL" id="MSFL01000001">
    <property type="protein sequence ID" value="PWY92714.1"/>
    <property type="molecule type" value="Genomic_DNA"/>
</dbReference>
<gene>
    <name evidence="8" type="ORF">BO70DRAFT_17330</name>
</gene>
<evidence type="ECO:0000256" key="1">
    <source>
        <dbReference type="ARBA" id="ARBA00001965"/>
    </source>
</evidence>
<dbReference type="RefSeq" id="XP_025404453.1">
    <property type="nucleotide sequence ID" value="XM_025538385.1"/>
</dbReference>
<dbReference type="Proteomes" id="UP000247233">
    <property type="component" value="Unassembled WGS sequence"/>
</dbReference>
<evidence type="ECO:0000256" key="3">
    <source>
        <dbReference type="ARBA" id="ARBA00022723"/>
    </source>
</evidence>
<keyword evidence="3" id="KW-0479">Metal-binding</keyword>
<dbReference type="InterPro" id="IPR015889">
    <property type="entry name" value="Intradiol_dOase_core"/>
</dbReference>
<dbReference type="STRING" id="1448321.A0A317X256"/>
<dbReference type="InterPro" id="IPR050770">
    <property type="entry name" value="Intradiol_RC_Dioxygenase"/>
</dbReference>
<evidence type="ECO:0000313" key="8">
    <source>
        <dbReference type="EMBL" id="PWY92714.1"/>
    </source>
</evidence>
<dbReference type="GO" id="GO:0009712">
    <property type="term" value="P:catechol-containing compound metabolic process"/>
    <property type="evidence" value="ECO:0007669"/>
    <property type="project" value="InterPro"/>
</dbReference>
<comment type="caution">
    <text evidence="8">The sequence shown here is derived from an EMBL/GenBank/DDBJ whole genome shotgun (WGS) entry which is preliminary data.</text>
</comment>
<feature type="domain" description="Intradiol ring-cleavage dioxygenases" evidence="7">
    <location>
        <begin position="173"/>
        <end position="201"/>
    </location>
</feature>
<evidence type="ECO:0000313" key="9">
    <source>
        <dbReference type="Proteomes" id="UP000247233"/>
    </source>
</evidence>
<proteinExistence type="inferred from homology"/>
<name>A0A317X256_9EURO</name>
<dbReference type="GeneID" id="37060622"/>
<keyword evidence="9" id="KW-1185">Reference proteome</keyword>
<dbReference type="SUPFAM" id="SSF49482">
    <property type="entry name" value="Aromatic compound dioxygenase"/>
    <property type="match status" value="1"/>
</dbReference>
<keyword evidence="5" id="KW-0560">Oxidoreductase</keyword>
<dbReference type="VEuPathDB" id="FungiDB:BO70DRAFT_17330"/>
<dbReference type="AlphaFoldDB" id="A0A317X256"/>
<dbReference type="OrthoDB" id="5238185at2759"/>
<keyword evidence="4 8" id="KW-0223">Dioxygenase</keyword>
<dbReference type="Pfam" id="PF04444">
    <property type="entry name" value="Dioxygenase_N"/>
    <property type="match status" value="1"/>
</dbReference>
<protein>
    <submittedName>
        <fullName evidence="8">Aromatic compound dioxygenase</fullName>
    </submittedName>
</protein>
<comment type="cofactor">
    <cofactor evidence="1">
        <name>Fe(3+)</name>
        <dbReference type="ChEBI" id="CHEBI:29034"/>
    </cofactor>
</comment>
<dbReference type="PANTHER" id="PTHR33711">
    <property type="entry name" value="DIOXYGENASE, PUTATIVE (AFU_ORTHOLOGUE AFUA_2G02910)-RELATED"/>
    <property type="match status" value="1"/>
</dbReference>
<dbReference type="InterPro" id="IPR007535">
    <property type="entry name" value="Catechol_dOase_N"/>
</dbReference>